<protein>
    <submittedName>
        <fullName evidence="1">Uncharacterized protein</fullName>
    </submittedName>
</protein>
<sequence>MTEGPGLSGPAGPFPNPLGYVNLYWLREFLDGASHKFWDWYHGTKPGSDYDGSKSLLMSSTLRTQVQSLLFFNQGLLAALDEYSEFQRHLIRTAFACALVQDDRQLWDKCGNLRDHIMGGEFRITDAPDRVYRKLYDLAFPEADTEGLSLYSNLDWSWNPADSLELYGFCRAHRQPKLRLQRINLHVPWPVYSFA</sequence>
<gene>
    <name evidence="1" type="ORF">GCM10017783_25530</name>
</gene>
<comment type="caution">
    <text evidence="1">The sequence shown here is derived from an EMBL/GenBank/DDBJ whole genome shotgun (WGS) entry which is preliminary data.</text>
</comment>
<reference evidence="2" key="1">
    <citation type="journal article" date="2019" name="Int. J. Syst. Evol. Microbiol.">
        <title>The Global Catalogue of Microorganisms (GCM) 10K type strain sequencing project: providing services to taxonomists for standard genome sequencing and annotation.</title>
        <authorList>
            <consortium name="The Broad Institute Genomics Platform"/>
            <consortium name="The Broad Institute Genome Sequencing Center for Infectious Disease"/>
            <person name="Wu L."/>
            <person name="Ma J."/>
        </authorList>
    </citation>
    <scope>NUCLEOTIDE SEQUENCE [LARGE SCALE GENOMIC DNA]</scope>
    <source>
        <strain evidence="2">CGMCC 1.18439</strain>
    </source>
</reference>
<evidence type="ECO:0000313" key="2">
    <source>
        <dbReference type="Proteomes" id="UP000632154"/>
    </source>
</evidence>
<dbReference type="Proteomes" id="UP000632154">
    <property type="component" value="Unassembled WGS sequence"/>
</dbReference>
<keyword evidence="2" id="KW-1185">Reference proteome</keyword>
<organism evidence="1 2">
    <name type="scientific">Deinococcus piscis</name>
    <dbReference type="NCBI Taxonomy" id="394230"/>
    <lineage>
        <taxon>Bacteria</taxon>
        <taxon>Thermotogati</taxon>
        <taxon>Deinococcota</taxon>
        <taxon>Deinococci</taxon>
        <taxon>Deinococcales</taxon>
        <taxon>Deinococcaceae</taxon>
        <taxon>Deinococcus</taxon>
    </lineage>
</organism>
<name>A0ABQ3KBV4_9DEIO</name>
<proteinExistence type="predicted"/>
<evidence type="ECO:0000313" key="1">
    <source>
        <dbReference type="EMBL" id="GHG12253.1"/>
    </source>
</evidence>
<dbReference type="EMBL" id="BNAL01000059">
    <property type="protein sequence ID" value="GHG12253.1"/>
    <property type="molecule type" value="Genomic_DNA"/>
</dbReference>
<accession>A0ABQ3KBV4</accession>